<dbReference type="GO" id="GO:0005471">
    <property type="term" value="F:ATP:ADP antiporter activity"/>
    <property type="evidence" value="ECO:0007669"/>
    <property type="project" value="InterPro"/>
</dbReference>
<feature type="transmembrane region" description="Helical" evidence="9">
    <location>
        <begin position="161"/>
        <end position="184"/>
    </location>
</feature>
<keyword evidence="4 9" id="KW-0812">Transmembrane</keyword>
<comment type="caution">
    <text evidence="10">The sequence shown here is derived from an EMBL/GenBank/DDBJ whole genome shotgun (WGS) entry which is preliminary data.</text>
</comment>
<keyword evidence="6 9" id="KW-0067">ATP-binding</keyword>
<proteinExistence type="inferred from homology"/>
<feature type="transmembrane region" description="Helical" evidence="9">
    <location>
        <begin position="96"/>
        <end position="116"/>
    </location>
</feature>
<dbReference type="PANTHER" id="PTHR31187:SF1">
    <property type="entry name" value="ADP,ATP CARRIER PROTEIN 1"/>
    <property type="match status" value="1"/>
</dbReference>
<evidence type="ECO:0000313" key="10">
    <source>
        <dbReference type="EMBL" id="MCS4119712.1"/>
    </source>
</evidence>
<gene>
    <name evidence="10" type="ORF">GGP45_000030</name>
</gene>
<evidence type="ECO:0000256" key="4">
    <source>
        <dbReference type="ARBA" id="ARBA00022692"/>
    </source>
</evidence>
<dbReference type="GO" id="GO:0005524">
    <property type="term" value="F:ATP binding"/>
    <property type="evidence" value="ECO:0007669"/>
    <property type="project" value="UniProtKB-KW"/>
</dbReference>
<evidence type="ECO:0000256" key="6">
    <source>
        <dbReference type="ARBA" id="ARBA00022840"/>
    </source>
</evidence>
<feature type="transmembrane region" description="Helical" evidence="9">
    <location>
        <begin position="72"/>
        <end position="89"/>
    </location>
</feature>
<dbReference type="AlphaFoldDB" id="A0A9X3A6M8"/>
<keyword evidence="3 9" id="KW-0813">Transport</keyword>
<protein>
    <recommendedName>
        <fullName evidence="9">ADP,ATP carrier protein</fullName>
    </recommendedName>
</protein>
<dbReference type="RefSeq" id="WP_259039614.1">
    <property type="nucleotide sequence ID" value="NZ_JANUBL010000001.1"/>
</dbReference>
<keyword evidence="7 9" id="KW-1133">Transmembrane helix</keyword>
<evidence type="ECO:0000256" key="5">
    <source>
        <dbReference type="ARBA" id="ARBA00022741"/>
    </source>
</evidence>
<feature type="transmembrane region" description="Helical" evidence="9">
    <location>
        <begin position="413"/>
        <end position="432"/>
    </location>
</feature>
<feature type="transmembrane region" description="Helical" evidence="9">
    <location>
        <begin position="321"/>
        <end position="348"/>
    </location>
</feature>
<accession>A0A9X3A6M8</accession>
<feature type="transmembrane region" description="Helical" evidence="9">
    <location>
        <begin position="128"/>
        <end position="149"/>
    </location>
</feature>
<name>A0A9X3A6M8_9BACT</name>
<feature type="transmembrane region" description="Helical" evidence="9">
    <location>
        <begin position="190"/>
        <end position="210"/>
    </location>
</feature>
<keyword evidence="8 9" id="KW-0472">Membrane</keyword>
<evidence type="ECO:0000256" key="9">
    <source>
        <dbReference type="RuleBase" id="RU363121"/>
    </source>
</evidence>
<evidence type="ECO:0000256" key="3">
    <source>
        <dbReference type="ARBA" id="ARBA00022448"/>
    </source>
</evidence>
<dbReference type="Pfam" id="PF03219">
    <property type="entry name" value="TLC"/>
    <property type="match status" value="1"/>
</dbReference>
<dbReference type="GO" id="GO:0016020">
    <property type="term" value="C:membrane"/>
    <property type="evidence" value="ECO:0007669"/>
    <property type="project" value="UniProtKB-SubCell"/>
</dbReference>
<evidence type="ECO:0000256" key="8">
    <source>
        <dbReference type="ARBA" id="ARBA00023136"/>
    </source>
</evidence>
<dbReference type="SUPFAM" id="SSF103473">
    <property type="entry name" value="MFS general substrate transporter"/>
    <property type="match status" value="1"/>
</dbReference>
<feature type="transmembrane region" description="Helical" evidence="9">
    <location>
        <begin position="20"/>
        <end position="37"/>
    </location>
</feature>
<comment type="subcellular location">
    <subcellularLocation>
        <location evidence="1 9">Membrane</location>
        <topology evidence="1 9">Multi-pass membrane protein</topology>
    </subcellularLocation>
</comment>
<dbReference type="Gene3D" id="1.20.1250.20">
    <property type="entry name" value="MFS general substrate transporter like domains"/>
    <property type="match status" value="1"/>
</dbReference>
<evidence type="ECO:0000256" key="7">
    <source>
        <dbReference type="ARBA" id="ARBA00022989"/>
    </source>
</evidence>
<sequence length="450" mass="49218">MIERLRKKFFDIRPGEWPLALGLSTYFFLVIAIFWVLKPIKRGLVISYFGDHPLHVAGWVLSGAQAEQVGKVLNMLVAFAVVGLFTWLVRRYARHYLIVIFCGVFGALFLVFGSIIDQIEGLGQAGVWSFYVTGDIWTTVMVATFWAFANDLNTGDQAERLYGIVGLGGVVGGFVGATVVSGLVEQMGRSTLVLACLVPTALIAVLAVWIHRRECRANPEIPCAPKEDAVLDPEEENAFLEGGKLVLNSKYLLGIAAVLGIYEMVSNIVDFQLAMIVEEQIADTSDRSAFFGLVGQATSLVSIGVQLLLTSFVMKRYSVKVALLFLPLAILGGTVGFVLLPTLTFVGFMSVSDNALNYSINQSAKEALYTPTTQDEKYKAKSFIDMFVQRAAKVASVVLNLGLTALVVTDARWLSLAVGILLVAWIFVIRFLGRQYETRKEADEPAFAGA</sequence>
<evidence type="ECO:0000313" key="11">
    <source>
        <dbReference type="Proteomes" id="UP001155144"/>
    </source>
</evidence>
<keyword evidence="5 9" id="KW-0547">Nucleotide-binding</keyword>
<organism evidence="10 11">
    <name type="scientific">Salinibacter ruber</name>
    <dbReference type="NCBI Taxonomy" id="146919"/>
    <lineage>
        <taxon>Bacteria</taxon>
        <taxon>Pseudomonadati</taxon>
        <taxon>Rhodothermota</taxon>
        <taxon>Rhodothermia</taxon>
        <taxon>Rhodothermales</taxon>
        <taxon>Salinibacteraceae</taxon>
        <taxon>Salinibacter</taxon>
    </lineage>
</organism>
<evidence type="ECO:0000256" key="1">
    <source>
        <dbReference type="ARBA" id="ARBA00004141"/>
    </source>
</evidence>
<dbReference type="PANTHER" id="PTHR31187">
    <property type="match status" value="1"/>
</dbReference>
<feature type="transmembrane region" description="Helical" evidence="9">
    <location>
        <begin position="289"/>
        <end position="309"/>
    </location>
</feature>
<comment type="similarity">
    <text evidence="2 9">Belongs to the ADP/ATP translocase tlc family.</text>
</comment>
<dbReference type="InterPro" id="IPR004667">
    <property type="entry name" value="ADP_ATP_car_bac_type"/>
</dbReference>
<dbReference type="EMBL" id="JANUBL010000001">
    <property type="protein sequence ID" value="MCS4119712.1"/>
    <property type="molecule type" value="Genomic_DNA"/>
</dbReference>
<feature type="transmembrane region" description="Helical" evidence="9">
    <location>
        <begin position="251"/>
        <end position="269"/>
    </location>
</feature>
<dbReference type="InterPro" id="IPR036259">
    <property type="entry name" value="MFS_trans_sf"/>
</dbReference>
<dbReference type="Proteomes" id="UP001155144">
    <property type="component" value="Unassembled WGS sequence"/>
</dbReference>
<evidence type="ECO:0000256" key="2">
    <source>
        <dbReference type="ARBA" id="ARBA00007127"/>
    </source>
</evidence>
<reference evidence="10" key="1">
    <citation type="submission" date="2022-08" db="EMBL/GenBank/DDBJ databases">
        <title>Genomic Encyclopedia of Type Strains, Phase V (KMG-V): Genome sequencing to study the core and pangenomes of soil and plant-associated prokaryotes.</title>
        <authorList>
            <person name="Whitman W."/>
        </authorList>
    </citation>
    <scope>NUCLEOTIDE SEQUENCE</scope>
    <source>
        <strain evidence="10">SP3026</strain>
    </source>
</reference>